<evidence type="ECO:0000256" key="10">
    <source>
        <dbReference type="ARBA" id="ARBA00047538"/>
    </source>
</evidence>
<proteinExistence type="inferred from homology"/>
<dbReference type="PROSITE" id="PS51704">
    <property type="entry name" value="GP_PDE"/>
    <property type="match status" value="1"/>
</dbReference>
<dbReference type="SUPFAM" id="SSF51695">
    <property type="entry name" value="PLC-like phosphodiesterases"/>
    <property type="match status" value="1"/>
</dbReference>
<keyword evidence="7 13" id="KW-0472">Membrane</keyword>
<protein>
    <recommendedName>
        <fullName evidence="14">GP-PDE domain-containing protein</fullName>
    </recommendedName>
</protein>
<keyword evidence="4" id="KW-0378">Hydrolase</keyword>
<dbReference type="Proteomes" id="UP001642483">
    <property type="component" value="Unassembled WGS sequence"/>
</dbReference>
<evidence type="ECO:0000256" key="6">
    <source>
        <dbReference type="ARBA" id="ARBA00023098"/>
    </source>
</evidence>
<evidence type="ECO:0000313" key="15">
    <source>
        <dbReference type="EMBL" id="CAK8694416.1"/>
    </source>
</evidence>
<dbReference type="InterPro" id="IPR052271">
    <property type="entry name" value="GDPD-Related"/>
</dbReference>
<evidence type="ECO:0000313" key="16">
    <source>
        <dbReference type="Proteomes" id="UP001642483"/>
    </source>
</evidence>
<evidence type="ECO:0000256" key="1">
    <source>
        <dbReference type="ARBA" id="ARBA00004370"/>
    </source>
</evidence>
<feature type="transmembrane region" description="Helical" evidence="13">
    <location>
        <begin position="48"/>
        <end position="70"/>
    </location>
</feature>
<evidence type="ECO:0000256" key="7">
    <source>
        <dbReference type="ARBA" id="ARBA00023136"/>
    </source>
</evidence>
<comment type="catalytic activity">
    <reaction evidence="10">
        <text>N-hexadecanoyl-1-(9Z-octadecenoyl)-sn-glycero-3-phosphoethanolamine + H2O = N-hexadecanoylethanolamine + 1-(9Z-octadecenoyl)-sn-glycero-3-phosphate + H(+)</text>
        <dbReference type="Rhea" id="RHEA:53168"/>
        <dbReference type="ChEBI" id="CHEBI:15377"/>
        <dbReference type="ChEBI" id="CHEBI:15378"/>
        <dbReference type="ChEBI" id="CHEBI:71464"/>
        <dbReference type="ChEBI" id="CHEBI:74544"/>
        <dbReference type="ChEBI" id="CHEBI:85217"/>
    </reaction>
    <physiologicalReaction direction="left-to-right" evidence="10">
        <dbReference type="Rhea" id="RHEA:53169"/>
    </physiologicalReaction>
</comment>
<sequence>MRRFLISMTKQISKRHGLWRSSNHKCLKQSSESSAGSRVKMSLSAGAIAGYSILGAFVGYVVTSVIFLKCPGILHKKKKRDFVCAHISHRGGAAERIENTLTAYHHAVEMGTQMLEIDVHFSKDKKVVVSHDEDLQRVAGSEQRICDCDYEDLPLLKDEINVTFYGGVTCQNKGNQEKMPTLEQVFLEFPNIPINVDVKGESEGLCEAVHSLIKQFKREKITVWGNFRSTTTEKLYKLDSEIPIFFSMRRVAFLYLWFYTGLLPFIPLKETHLEIILPDVFNRVEFSFSRGQRIILSVLGFLVRSKVLFDHLKGRGIPTYLWVLNEEEDFKTAFELGVEGVMTDCPTKLTKWLNENPQYWKR</sequence>
<keyword evidence="5 13" id="KW-1133">Transmembrane helix</keyword>
<name>A0ABP0GRQ5_CLALP</name>
<dbReference type="CDD" id="cd08612">
    <property type="entry name" value="GDPD_GDE4"/>
    <property type="match status" value="1"/>
</dbReference>
<keyword evidence="16" id="KW-1185">Reference proteome</keyword>
<dbReference type="PANTHER" id="PTHR42758:SF2">
    <property type="entry name" value="PHOSPHATIDYLGLYCEROL PHOSPHOLIPASE C"/>
    <property type="match status" value="1"/>
</dbReference>
<evidence type="ECO:0000256" key="3">
    <source>
        <dbReference type="ARBA" id="ARBA00022692"/>
    </source>
</evidence>
<comment type="similarity">
    <text evidence="2">Belongs to the glycerophosphoryl diester phosphodiesterase family.</text>
</comment>
<dbReference type="InterPro" id="IPR017946">
    <property type="entry name" value="PLC-like_Pdiesterase_TIM-brl"/>
</dbReference>
<evidence type="ECO:0000256" key="13">
    <source>
        <dbReference type="SAM" id="Phobius"/>
    </source>
</evidence>
<gene>
    <name evidence="15" type="ORF">CVLEPA_LOCUS27784</name>
</gene>
<accession>A0ABP0GRQ5</accession>
<evidence type="ECO:0000256" key="2">
    <source>
        <dbReference type="ARBA" id="ARBA00007277"/>
    </source>
</evidence>
<evidence type="ECO:0000256" key="5">
    <source>
        <dbReference type="ARBA" id="ARBA00022989"/>
    </source>
</evidence>
<comment type="catalytic activity">
    <reaction evidence="11">
        <text>1-O-(1Z-octadecenyl)-sn-glycero-3-phospho-N-hexadecanoyl-ethanolamine + H2O = 1-O-(1Z-octadecenyl)-sn-glycero-3-phosphate + N-hexadecanoylethanolamine + H(+)</text>
        <dbReference type="Rhea" id="RHEA:53184"/>
        <dbReference type="ChEBI" id="CHEBI:15377"/>
        <dbReference type="ChEBI" id="CHEBI:15378"/>
        <dbReference type="ChEBI" id="CHEBI:71464"/>
        <dbReference type="ChEBI" id="CHEBI:137009"/>
        <dbReference type="ChEBI" id="CHEBI:137017"/>
    </reaction>
    <physiologicalReaction direction="left-to-right" evidence="11">
        <dbReference type="Rhea" id="RHEA:53185"/>
    </physiologicalReaction>
</comment>
<dbReference type="EMBL" id="CAWYQH010000141">
    <property type="protein sequence ID" value="CAK8694416.1"/>
    <property type="molecule type" value="Genomic_DNA"/>
</dbReference>
<dbReference type="Gene3D" id="3.20.20.190">
    <property type="entry name" value="Phosphatidylinositol (PI) phosphodiesterase"/>
    <property type="match status" value="1"/>
</dbReference>
<evidence type="ECO:0000256" key="8">
    <source>
        <dbReference type="ARBA" id="ARBA00036083"/>
    </source>
</evidence>
<organism evidence="15 16">
    <name type="scientific">Clavelina lepadiformis</name>
    <name type="common">Light-bulb sea squirt</name>
    <name type="synonym">Ascidia lepadiformis</name>
    <dbReference type="NCBI Taxonomy" id="159417"/>
    <lineage>
        <taxon>Eukaryota</taxon>
        <taxon>Metazoa</taxon>
        <taxon>Chordata</taxon>
        <taxon>Tunicata</taxon>
        <taxon>Ascidiacea</taxon>
        <taxon>Aplousobranchia</taxon>
        <taxon>Clavelinidae</taxon>
        <taxon>Clavelina</taxon>
    </lineage>
</organism>
<keyword evidence="3 13" id="KW-0812">Transmembrane</keyword>
<reference evidence="15 16" key="1">
    <citation type="submission" date="2024-02" db="EMBL/GenBank/DDBJ databases">
        <authorList>
            <person name="Daric V."/>
            <person name="Darras S."/>
        </authorList>
    </citation>
    <scope>NUCLEOTIDE SEQUENCE [LARGE SCALE GENOMIC DNA]</scope>
</reference>
<dbReference type="Pfam" id="PF03009">
    <property type="entry name" value="GDPD"/>
    <property type="match status" value="1"/>
</dbReference>
<comment type="catalytic activity">
    <reaction evidence="12">
        <text>N,1-di-(9Z-octadecenoyl)-sn-glycero-3-phosphoethanolamine + H2O = N-(9Z-octadecenoyl) ethanolamine + 1-(9Z-octadecenoyl)-sn-glycero-3-phosphate + H(+)</text>
        <dbReference type="Rhea" id="RHEA:56460"/>
        <dbReference type="ChEBI" id="CHEBI:15377"/>
        <dbReference type="ChEBI" id="CHEBI:15378"/>
        <dbReference type="ChEBI" id="CHEBI:71466"/>
        <dbReference type="ChEBI" id="CHEBI:74544"/>
        <dbReference type="ChEBI" id="CHEBI:85222"/>
    </reaction>
    <physiologicalReaction direction="left-to-right" evidence="12">
        <dbReference type="Rhea" id="RHEA:56461"/>
    </physiologicalReaction>
</comment>
<comment type="catalytic activity">
    <reaction evidence="8">
        <text>1-O-hexadecyl-sn-glycero-3-phosphocholine + H2O = 1-O-hexadecyl-sn-glycero-3-phosphate + choline + H(+)</text>
        <dbReference type="Rhea" id="RHEA:41143"/>
        <dbReference type="ChEBI" id="CHEBI:15354"/>
        <dbReference type="ChEBI" id="CHEBI:15377"/>
        <dbReference type="ChEBI" id="CHEBI:15378"/>
        <dbReference type="ChEBI" id="CHEBI:64496"/>
        <dbReference type="ChEBI" id="CHEBI:77580"/>
    </reaction>
    <physiologicalReaction direction="left-to-right" evidence="8">
        <dbReference type="Rhea" id="RHEA:41144"/>
    </physiologicalReaction>
</comment>
<comment type="catalytic activity">
    <reaction evidence="9">
        <text>N-(5Z,8Z,11Z,14Z-eicosatetraenoyl)-1-(9Z-octadecenoyl)-sn-glycero-3-phosphoethanolamine + H2O = N-(5Z,8Z,11Z,14Z-eicosatetraenoyl)-ethanolamine + 1-(9Z-octadecenoyl)-sn-glycero-3-phosphate + H(+)</text>
        <dbReference type="Rhea" id="RHEA:45544"/>
        <dbReference type="ChEBI" id="CHEBI:2700"/>
        <dbReference type="ChEBI" id="CHEBI:15377"/>
        <dbReference type="ChEBI" id="CHEBI:15378"/>
        <dbReference type="ChEBI" id="CHEBI:74544"/>
        <dbReference type="ChEBI" id="CHEBI:85223"/>
    </reaction>
    <physiologicalReaction direction="left-to-right" evidence="9">
        <dbReference type="Rhea" id="RHEA:45545"/>
    </physiologicalReaction>
</comment>
<evidence type="ECO:0000256" key="4">
    <source>
        <dbReference type="ARBA" id="ARBA00022801"/>
    </source>
</evidence>
<feature type="domain" description="GP-PDE" evidence="14">
    <location>
        <begin position="84"/>
        <end position="353"/>
    </location>
</feature>
<dbReference type="PANTHER" id="PTHR42758">
    <property type="entry name" value="PHOSPHATIDYLGLYCEROL PHOSPHOLIPASE C"/>
    <property type="match status" value="1"/>
</dbReference>
<evidence type="ECO:0000256" key="12">
    <source>
        <dbReference type="ARBA" id="ARBA00048947"/>
    </source>
</evidence>
<comment type="caution">
    <text evidence="15">The sequence shown here is derived from an EMBL/GenBank/DDBJ whole genome shotgun (WGS) entry which is preliminary data.</text>
</comment>
<evidence type="ECO:0000256" key="9">
    <source>
        <dbReference type="ARBA" id="ARBA00047392"/>
    </source>
</evidence>
<evidence type="ECO:0000259" key="14">
    <source>
        <dbReference type="PROSITE" id="PS51704"/>
    </source>
</evidence>
<comment type="subcellular location">
    <subcellularLocation>
        <location evidence="1">Membrane</location>
    </subcellularLocation>
</comment>
<dbReference type="InterPro" id="IPR030395">
    <property type="entry name" value="GP_PDE_dom"/>
</dbReference>
<keyword evidence="6" id="KW-0443">Lipid metabolism</keyword>
<evidence type="ECO:0000256" key="11">
    <source>
        <dbReference type="ARBA" id="ARBA00048580"/>
    </source>
</evidence>